<feature type="domain" description="Methyltransferase" evidence="1">
    <location>
        <begin position="44"/>
        <end position="154"/>
    </location>
</feature>
<sequence>MNHMHHYNESDEKFANKIAFLDSRQREYLISPETLIRQMPIQNEHTLLDVGAGSGFFTIPMAENTSGKVYAVDPDRRMLSVIEEKAKEKGLTNIELIQDSIENLSIQNNSIDFVMASLILHEVSSLAKALSSIFDVLKTGGHLLCLEYEKDDLIINGPPMSIRIGSEQLEKALSLIGFKILKTTKINDAIYTVLAVKKEK</sequence>
<dbReference type="PANTHER" id="PTHR43591:SF24">
    <property type="entry name" value="2-METHOXY-6-POLYPRENYL-1,4-BENZOQUINOL METHYLASE, MITOCHONDRIAL"/>
    <property type="match status" value="1"/>
</dbReference>
<gene>
    <name evidence="2" type="ORF">OW255_02060</name>
</gene>
<dbReference type="RefSeq" id="WP_268115461.1">
    <property type="nucleotide sequence ID" value="NZ_CP113524.1"/>
</dbReference>
<dbReference type="EMBL" id="CP113524">
    <property type="protein sequence ID" value="WAJ24328.1"/>
    <property type="molecule type" value="Genomic_DNA"/>
</dbReference>
<dbReference type="PANTHER" id="PTHR43591">
    <property type="entry name" value="METHYLTRANSFERASE"/>
    <property type="match status" value="1"/>
</dbReference>
<dbReference type="Proteomes" id="UP001163115">
    <property type="component" value="Chromosome"/>
</dbReference>
<dbReference type="Gene3D" id="3.40.50.150">
    <property type="entry name" value="Vaccinia Virus protein VP39"/>
    <property type="match status" value="1"/>
</dbReference>
<dbReference type="GO" id="GO:0008168">
    <property type="term" value="F:methyltransferase activity"/>
    <property type="evidence" value="ECO:0007669"/>
    <property type="project" value="UniProtKB-KW"/>
</dbReference>
<proteinExistence type="predicted"/>
<protein>
    <submittedName>
        <fullName evidence="2">Class I SAM-dependent methyltransferase</fullName>
    </submittedName>
</protein>
<keyword evidence="2" id="KW-0489">Methyltransferase</keyword>
<dbReference type="CDD" id="cd02440">
    <property type="entry name" value="AdoMet_MTases"/>
    <property type="match status" value="1"/>
</dbReference>
<keyword evidence="2" id="KW-0808">Transferase</keyword>
<name>A0ABY7AFT6_9FIRM</name>
<dbReference type="InterPro" id="IPR025714">
    <property type="entry name" value="Methyltranfer_dom"/>
</dbReference>
<dbReference type="InterPro" id="IPR029063">
    <property type="entry name" value="SAM-dependent_MTases_sf"/>
</dbReference>
<dbReference type="GO" id="GO:0032259">
    <property type="term" value="P:methylation"/>
    <property type="evidence" value="ECO:0007669"/>
    <property type="project" value="UniProtKB-KW"/>
</dbReference>
<evidence type="ECO:0000259" key="1">
    <source>
        <dbReference type="Pfam" id="PF13847"/>
    </source>
</evidence>
<dbReference type="Pfam" id="PF13847">
    <property type="entry name" value="Methyltransf_31"/>
    <property type="match status" value="1"/>
</dbReference>
<evidence type="ECO:0000313" key="3">
    <source>
        <dbReference type="Proteomes" id="UP001163115"/>
    </source>
</evidence>
<dbReference type="SUPFAM" id="SSF53335">
    <property type="entry name" value="S-adenosyl-L-methionine-dependent methyltransferases"/>
    <property type="match status" value="1"/>
</dbReference>
<organism evidence="2 3">
    <name type="scientific">Lacrimispora xylanolytica</name>
    <dbReference type="NCBI Taxonomy" id="29375"/>
    <lineage>
        <taxon>Bacteria</taxon>
        <taxon>Bacillati</taxon>
        <taxon>Bacillota</taxon>
        <taxon>Clostridia</taxon>
        <taxon>Lachnospirales</taxon>
        <taxon>Lachnospiraceae</taxon>
        <taxon>Lacrimispora</taxon>
    </lineage>
</organism>
<reference evidence="2" key="1">
    <citation type="submission" date="2022-11" db="EMBL/GenBank/DDBJ databases">
        <title>Lacrimispora xylanolytica sy1, complete genome.</title>
        <authorList>
            <person name="Choi S."/>
        </authorList>
    </citation>
    <scope>NUCLEOTIDE SEQUENCE</scope>
    <source>
        <strain evidence="2">Sy1</strain>
    </source>
</reference>
<accession>A0ABY7AFT6</accession>
<keyword evidence="3" id="KW-1185">Reference proteome</keyword>
<evidence type="ECO:0000313" key="2">
    <source>
        <dbReference type="EMBL" id="WAJ24328.1"/>
    </source>
</evidence>